<gene>
    <name evidence="8" type="primary">LOC102365218</name>
</gene>
<protein>
    <recommendedName>
        <fullName evidence="7">Cyclin-dependent kinase inhibitor domain-containing protein</fullName>
    </recommendedName>
</protein>
<sequence>MSNFSSMALSERMVLAKRQAANLNRSACRNLFGAIDHEELRRDLKKQLKEIQASDCQRWNFDFKTETPLKGRFLWETLDGKEMPTFYRETRLAQGGPGTAQQAKELSSFRSLPKDRQEDKQTGAERLRPDIKGNEENQREQIVGSKMVASASVFILYSRKKYVYVTTLNHCFTDFFPKRKRTGAGKVLGESAEVSFPGLPAEQTSRRRIR</sequence>
<comment type="similarity">
    <text evidence="2">Belongs to the CDI family.</text>
</comment>
<keyword evidence="5" id="KW-0131">Cell cycle</keyword>
<dbReference type="Bgee" id="ENSLACG00000014280">
    <property type="expression patterns" value="Expressed in pectoral fin and 4 other cell types or tissues"/>
</dbReference>
<evidence type="ECO:0000256" key="5">
    <source>
        <dbReference type="ARBA" id="ARBA00023306"/>
    </source>
</evidence>
<comment type="subcellular location">
    <subcellularLocation>
        <location evidence="1">Nucleus</location>
    </subcellularLocation>
</comment>
<organism evidence="8 9">
    <name type="scientific">Latimeria chalumnae</name>
    <name type="common">Coelacanth</name>
    <dbReference type="NCBI Taxonomy" id="7897"/>
    <lineage>
        <taxon>Eukaryota</taxon>
        <taxon>Metazoa</taxon>
        <taxon>Chordata</taxon>
        <taxon>Craniata</taxon>
        <taxon>Vertebrata</taxon>
        <taxon>Euteleostomi</taxon>
        <taxon>Coelacanthiformes</taxon>
        <taxon>Coelacanthidae</taxon>
        <taxon>Latimeria</taxon>
    </lineage>
</organism>
<feature type="region of interest" description="Disordered" evidence="6">
    <location>
        <begin position="106"/>
        <end position="139"/>
    </location>
</feature>
<evidence type="ECO:0000313" key="9">
    <source>
        <dbReference type="Proteomes" id="UP000008672"/>
    </source>
</evidence>
<accession>H3B2T8</accession>
<evidence type="ECO:0000259" key="7">
    <source>
        <dbReference type="Pfam" id="PF02234"/>
    </source>
</evidence>
<dbReference type="PANTHER" id="PTHR10265:SF44">
    <property type="entry name" value="CYCLIN-DEPENDENT KINASE INHIBITOR 1C"/>
    <property type="match status" value="1"/>
</dbReference>
<dbReference type="GO" id="GO:0005634">
    <property type="term" value="C:nucleus"/>
    <property type="evidence" value="ECO:0007669"/>
    <property type="project" value="UniProtKB-SubCell"/>
</dbReference>
<evidence type="ECO:0000256" key="2">
    <source>
        <dbReference type="ARBA" id="ARBA00006726"/>
    </source>
</evidence>
<reference evidence="9" key="1">
    <citation type="submission" date="2011-08" db="EMBL/GenBank/DDBJ databases">
        <title>The draft genome of Latimeria chalumnae.</title>
        <authorList>
            <person name="Di Palma F."/>
            <person name="Alfoldi J."/>
            <person name="Johnson J."/>
            <person name="Berlin A."/>
            <person name="Gnerre S."/>
            <person name="Jaffe D."/>
            <person name="MacCallum I."/>
            <person name="Young S."/>
            <person name="Walker B.J."/>
            <person name="Lander E."/>
            <person name="Lindblad-Toh K."/>
        </authorList>
    </citation>
    <scope>NUCLEOTIDE SEQUENCE [LARGE SCALE GENOMIC DNA]</scope>
    <source>
        <strain evidence="9">Wild caught</strain>
    </source>
</reference>
<reference evidence="8" key="2">
    <citation type="submission" date="2025-08" db="UniProtKB">
        <authorList>
            <consortium name="Ensembl"/>
        </authorList>
    </citation>
    <scope>IDENTIFICATION</scope>
</reference>
<proteinExistence type="inferred from homology"/>
<keyword evidence="9" id="KW-1185">Reference proteome</keyword>
<dbReference type="InterPro" id="IPR003175">
    <property type="entry name" value="CDI_dom"/>
</dbReference>
<evidence type="ECO:0000256" key="6">
    <source>
        <dbReference type="SAM" id="MobiDB-lite"/>
    </source>
</evidence>
<dbReference type="Pfam" id="PF02234">
    <property type="entry name" value="CDI"/>
    <property type="match status" value="1"/>
</dbReference>
<dbReference type="EMBL" id="AFYH01030383">
    <property type="status" value="NOT_ANNOTATED_CDS"/>
    <property type="molecule type" value="Genomic_DNA"/>
</dbReference>
<name>H3B2T8_LATCH</name>
<evidence type="ECO:0000313" key="8">
    <source>
        <dbReference type="Ensembl" id="ENSLACP00000016209.1"/>
    </source>
</evidence>
<feature type="domain" description="Cyclin-dependent kinase inhibitor" evidence="7">
    <location>
        <begin position="30"/>
        <end position="78"/>
    </location>
</feature>
<evidence type="ECO:0000256" key="1">
    <source>
        <dbReference type="ARBA" id="ARBA00004123"/>
    </source>
</evidence>
<dbReference type="Proteomes" id="UP000008672">
    <property type="component" value="Unassembled WGS sequence"/>
</dbReference>
<dbReference type="AlphaFoldDB" id="H3B2T8"/>
<dbReference type="InterPro" id="IPR044898">
    <property type="entry name" value="CDI_dom_sf"/>
</dbReference>
<dbReference type="Gene3D" id="4.10.365.10">
    <property type="entry name" value="p27"/>
    <property type="match status" value="1"/>
</dbReference>
<dbReference type="Ensembl" id="ENSLACT00000016322.1">
    <property type="protein sequence ID" value="ENSLACP00000016209.1"/>
    <property type="gene ID" value="ENSLACG00000014280.1"/>
</dbReference>
<dbReference type="GeneTree" id="ENSGT00940000162677"/>
<feature type="compositionally biased region" description="Basic and acidic residues" evidence="6">
    <location>
        <begin position="112"/>
        <end position="139"/>
    </location>
</feature>
<dbReference type="eggNOG" id="KOG4743">
    <property type="taxonomic scope" value="Eukaryota"/>
</dbReference>
<evidence type="ECO:0000256" key="3">
    <source>
        <dbReference type="ARBA" id="ARBA00023013"/>
    </source>
</evidence>
<dbReference type="GO" id="GO:0045930">
    <property type="term" value="P:negative regulation of mitotic cell cycle"/>
    <property type="evidence" value="ECO:0007669"/>
    <property type="project" value="TreeGrafter"/>
</dbReference>
<reference evidence="8" key="3">
    <citation type="submission" date="2025-09" db="UniProtKB">
        <authorList>
            <consortium name="Ensembl"/>
        </authorList>
    </citation>
    <scope>IDENTIFICATION</scope>
</reference>
<dbReference type="GO" id="GO:0004861">
    <property type="term" value="F:cyclin-dependent protein serine/threonine kinase inhibitor activity"/>
    <property type="evidence" value="ECO:0007669"/>
    <property type="project" value="InterPro"/>
</dbReference>
<dbReference type="STRING" id="7897.ENSLACP00000016209"/>
<dbReference type="PANTHER" id="PTHR10265">
    <property type="entry name" value="CYCLIN-DEPENDENT KINASE INHIBITOR 1"/>
    <property type="match status" value="1"/>
</dbReference>
<evidence type="ECO:0000256" key="4">
    <source>
        <dbReference type="ARBA" id="ARBA00023242"/>
    </source>
</evidence>
<dbReference type="OMA" id="NRSACRN"/>
<dbReference type="InParanoid" id="H3B2T8"/>
<keyword evidence="3" id="KW-0649">Protein kinase inhibitor</keyword>
<keyword evidence="4" id="KW-0539">Nucleus</keyword>